<evidence type="ECO:0000259" key="13">
    <source>
        <dbReference type="SMART" id="SM00663"/>
    </source>
</evidence>
<dbReference type="InterPro" id="IPR042102">
    <property type="entry name" value="RNA_pol_Rpb1_3_sf"/>
</dbReference>
<comment type="cofactor">
    <cofactor evidence="9">
        <name>Zn(2+)</name>
        <dbReference type="ChEBI" id="CHEBI:29105"/>
    </cofactor>
    <text evidence="9">Binds 2 Zn(2+) ions per subunit.</text>
</comment>
<feature type="binding site" evidence="9">
    <location>
        <position position="996"/>
    </location>
    <ligand>
        <name>Zn(2+)</name>
        <dbReference type="ChEBI" id="CHEBI:29105"/>
        <label>2</label>
    </ligand>
</feature>
<comment type="subunit">
    <text evidence="9">The RNAP catalytic core consists of 2 alpha, 1 beta, 1 beta' and 1 omega subunit. When a sigma factor is associated with the core the holoenzyme is formed, which can initiate transcription.</text>
</comment>
<dbReference type="Gene3D" id="2.40.50.100">
    <property type="match status" value="1"/>
</dbReference>
<sequence>MFDLNKLTSIQVKLASPETINSWSHGEVKNPETINYRTQRPEPDGLFCEKIFGPTKDYQCYCGKYRKPRNSGIVCEKCGVEVTTKAVRRERMGHIKLYSPCTHIWYLKGTPSRISVLLNIPPKQVEEVIYYASHIVLNPGTSKILFKGEVLNERDAREQFIKVIEDLLNSNIATDIIRGQELLGRLKSPDIPVDFTTTSKYINTYTGAEFDWGAAAIQKLLKEVDLDSEFEKIQAELKTTNSPKNQKRVKLLKRLELVDAFRRSKNDPSWMVLTILPVMPPDLRPMLPLDGGRYAASDLNDLYRRVIMRNNRLKKFIDIRAPQIITINEKRMLQEAVDALIDNGRRSKPVTGGGNRPLKSLSSQLKGKQGRFRQNLLGKRVDYSGRSVIAVGPTLNMDECGIPREMAINLFRPFIAGKLMADKVASTRKQADTMIDQLDEKVFDAIEEIISEHPVLLNRAPTLHRLGIQAFRPKLVEGRAIRLHPLVCTGFNADFDGDQMAVHVPLSKKAQQEAIELMIANHNILGPKDGKPICIPSQDMLLGNYYLTMEEDKAGLSQRAKYYRQHNDEEEAKHYDNYIISEGKVFKDYNEVMLAYFNHDVSLHSRIAIRASSLKKNYFNKAMKSSYLLTTPGKLIFNSIYPEDFPYINGAEDCKFTHNGQPSLIETDENYLPAGFVPYGTNLVEAIEATPLHKPISKDEITDIITELFYRYHAEMTSHILDAIKNLGFEYSTISGITVALSDISAKTSDGSTSPLADKQQLFDQANEKINKWREQADEGELSEEERYNRVVQEWQRVSSEVSNRVKTLISHETNNPVFIMSASGARGKLTNFVQLIGMKGLMAKPDGSAIEIPILSNFRDGLTVSEFFTATHGARKTGTDTALKTADSGYLTRRLIDVSHDVIVREEDCGCDHGIIVSDIMSREAHPDDDIKGQHPEVIVSLEERLIGRFTVHDVINPSTNEVIVPANTMISENQASEIVKAGIKQVEIRSLFTCETKDGVCVHCYGRNLATGRLAQIGDAVGIMAAQSIGEPGTQLTLKNFHSGGVAGSDDITQGLPRVQEVLEARNPKGEALISDIPGYVSAIETHDKDKKIYDITIVNDKVNLNKGGIEVYEEKTYTTNAHANVIVEVNQRVKAGQKLTSGAIDPKKLLAATSVSEVEAYLLEEVEKVYRNQGIGISDKHIEVIAKQMLRKMLVIESGDTDLLPGSRVDIVDFTSANNKVLLEGKRPAVGSPIVLGITKAALDTNSFLSSASFQETTRVLTDAAVKGRVDHLHGLKENVMIGKLIPAGTGFYGDTTEETLDSNPYIKNSRESELEEEEETSSLESDYDF</sequence>
<accession>A0A9D9D5I3</accession>
<organism evidence="14 15">
    <name type="scientific">Candidatus Scatoplasma merdavium</name>
    <dbReference type="NCBI Taxonomy" id="2840932"/>
    <lineage>
        <taxon>Bacteria</taxon>
        <taxon>Bacillati</taxon>
        <taxon>Bacillota</taxon>
        <taxon>Bacilli</taxon>
        <taxon>Bacillales</taxon>
        <taxon>Candidatus Scatoplasma</taxon>
    </lineage>
</organism>
<dbReference type="InterPro" id="IPR045867">
    <property type="entry name" value="DNA-dir_RpoC_beta_prime"/>
</dbReference>
<gene>
    <name evidence="9 14" type="primary">rpoC</name>
    <name evidence="14" type="ORF">IAC78_01830</name>
</gene>
<evidence type="ECO:0000256" key="1">
    <source>
        <dbReference type="ARBA" id="ARBA00004026"/>
    </source>
</evidence>
<dbReference type="GO" id="GO:0003899">
    <property type="term" value="F:DNA-directed RNA polymerase activity"/>
    <property type="evidence" value="ECO:0007669"/>
    <property type="project" value="UniProtKB-UniRule"/>
</dbReference>
<evidence type="ECO:0000256" key="6">
    <source>
        <dbReference type="ARBA" id="ARBA00022723"/>
    </source>
</evidence>
<feature type="binding site" evidence="9">
    <location>
        <position position="62"/>
    </location>
    <ligand>
        <name>Zn(2+)</name>
        <dbReference type="ChEBI" id="CHEBI:29105"/>
        <label>1</label>
    </ligand>
</feature>
<evidence type="ECO:0000313" key="14">
    <source>
        <dbReference type="EMBL" id="MBO8414206.1"/>
    </source>
</evidence>
<proteinExistence type="inferred from homology"/>
<dbReference type="GO" id="GO:0006351">
    <property type="term" value="P:DNA-templated transcription"/>
    <property type="evidence" value="ECO:0007669"/>
    <property type="project" value="UniProtKB-UniRule"/>
</dbReference>
<dbReference type="InterPro" id="IPR006592">
    <property type="entry name" value="RNA_pol_N"/>
</dbReference>
<dbReference type="Gene3D" id="1.10.40.90">
    <property type="match status" value="1"/>
</dbReference>
<feature type="compositionally biased region" description="Acidic residues" evidence="12">
    <location>
        <begin position="1317"/>
        <end position="1333"/>
    </location>
</feature>
<evidence type="ECO:0000256" key="3">
    <source>
        <dbReference type="ARBA" id="ARBA00022478"/>
    </source>
</evidence>
<dbReference type="EC" id="2.7.7.6" evidence="9"/>
<comment type="caution">
    <text evidence="14">The sequence shown here is derived from an EMBL/GenBank/DDBJ whole genome shotgun (WGS) entry which is preliminary data.</text>
</comment>
<protein>
    <recommendedName>
        <fullName evidence="9">DNA-directed RNA polymerase subunit beta'</fullName>
        <shortName evidence="9">RNAP subunit beta'</shortName>
        <ecNumber evidence="9">2.7.7.6</ecNumber>
    </recommendedName>
    <alternativeName>
        <fullName evidence="9">RNA polymerase subunit beta'</fullName>
    </alternativeName>
    <alternativeName>
        <fullName evidence="9">Transcriptase subunit beta'</fullName>
    </alternativeName>
</protein>
<evidence type="ECO:0000256" key="4">
    <source>
        <dbReference type="ARBA" id="ARBA00022679"/>
    </source>
</evidence>
<dbReference type="InterPro" id="IPR044893">
    <property type="entry name" value="RNA_pol_Rpb1_clamp_domain"/>
</dbReference>
<dbReference type="EMBL" id="JADING010000051">
    <property type="protein sequence ID" value="MBO8414206.1"/>
    <property type="molecule type" value="Genomic_DNA"/>
</dbReference>
<evidence type="ECO:0000256" key="12">
    <source>
        <dbReference type="SAM" id="MobiDB-lite"/>
    </source>
</evidence>
<dbReference type="Pfam" id="PF04997">
    <property type="entry name" value="RNA_pol_Rpb1_1"/>
    <property type="match status" value="1"/>
</dbReference>
<comment type="function">
    <text evidence="1 9 10">DNA-dependent RNA polymerase catalyzes the transcription of DNA into RNA using the four ribonucleoside triphosphates as substrates.</text>
</comment>
<dbReference type="InterPro" id="IPR000722">
    <property type="entry name" value="RNA_pol_asu"/>
</dbReference>
<dbReference type="CDD" id="cd01609">
    <property type="entry name" value="RNAP_beta'_N"/>
    <property type="match status" value="1"/>
</dbReference>
<feature type="coiled-coil region" evidence="11">
    <location>
        <begin position="756"/>
        <end position="783"/>
    </location>
</feature>
<comment type="catalytic activity">
    <reaction evidence="8 9 10">
        <text>RNA(n) + a ribonucleoside 5'-triphosphate = RNA(n+1) + diphosphate</text>
        <dbReference type="Rhea" id="RHEA:21248"/>
        <dbReference type="Rhea" id="RHEA-COMP:14527"/>
        <dbReference type="Rhea" id="RHEA-COMP:17342"/>
        <dbReference type="ChEBI" id="CHEBI:33019"/>
        <dbReference type="ChEBI" id="CHEBI:61557"/>
        <dbReference type="ChEBI" id="CHEBI:140395"/>
        <dbReference type="EC" id="2.7.7.6"/>
    </reaction>
</comment>
<keyword evidence="7 9" id="KW-0804">Transcription</keyword>
<feature type="binding site" evidence="9">
    <location>
        <position position="78"/>
    </location>
    <ligand>
        <name>Zn(2+)</name>
        <dbReference type="ChEBI" id="CHEBI:29105"/>
        <label>1</label>
    </ligand>
</feature>
<evidence type="ECO:0000256" key="9">
    <source>
        <dbReference type="HAMAP-Rule" id="MF_01322"/>
    </source>
</evidence>
<evidence type="ECO:0000256" key="11">
    <source>
        <dbReference type="SAM" id="Coils"/>
    </source>
</evidence>
<feature type="binding site" evidence="9">
    <location>
        <position position="494"/>
    </location>
    <ligand>
        <name>Mg(2+)</name>
        <dbReference type="ChEBI" id="CHEBI:18420"/>
    </ligand>
</feature>
<dbReference type="HAMAP" id="MF_01322">
    <property type="entry name" value="RNApol_bact_RpoC"/>
    <property type="match status" value="1"/>
</dbReference>
<dbReference type="SUPFAM" id="SSF64484">
    <property type="entry name" value="beta and beta-prime subunits of DNA dependent RNA-polymerase"/>
    <property type="match status" value="1"/>
</dbReference>
<evidence type="ECO:0000256" key="5">
    <source>
        <dbReference type="ARBA" id="ARBA00022695"/>
    </source>
</evidence>
<evidence type="ECO:0000256" key="2">
    <source>
        <dbReference type="ARBA" id="ARBA00006460"/>
    </source>
</evidence>
<dbReference type="NCBIfam" id="TIGR02386">
    <property type="entry name" value="rpoC_TIGR"/>
    <property type="match status" value="1"/>
</dbReference>
<keyword evidence="3 9" id="KW-0240">DNA-directed RNA polymerase</keyword>
<dbReference type="GO" id="GO:0003677">
    <property type="term" value="F:DNA binding"/>
    <property type="evidence" value="ECO:0007669"/>
    <property type="project" value="UniProtKB-UniRule"/>
</dbReference>
<dbReference type="InterPro" id="IPR007083">
    <property type="entry name" value="RNA_pol_Rpb1_4"/>
</dbReference>
<dbReference type="Proteomes" id="UP000823629">
    <property type="component" value="Unassembled WGS sequence"/>
</dbReference>
<dbReference type="Pfam" id="PF04998">
    <property type="entry name" value="RNA_pol_Rpb1_5"/>
    <property type="match status" value="1"/>
</dbReference>
<feature type="binding site" evidence="9">
    <location>
        <position position="496"/>
    </location>
    <ligand>
        <name>Mg(2+)</name>
        <dbReference type="ChEBI" id="CHEBI:18420"/>
    </ligand>
</feature>
<dbReference type="GO" id="GO:0000287">
    <property type="term" value="F:magnesium ion binding"/>
    <property type="evidence" value="ECO:0007669"/>
    <property type="project" value="UniProtKB-UniRule"/>
</dbReference>
<evidence type="ECO:0000256" key="10">
    <source>
        <dbReference type="RuleBase" id="RU004279"/>
    </source>
</evidence>
<evidence type="ECO:0000256" key="8">
    <source>
        <dbReference type="ARBA" id="ARBA00048552"/>
    </source>
</evidence>
<feature type="region of interest" description="Disordered" evidence="12">
    <location>
        <begin position="1300"/>
        <end position="1333"/>
    </location>
</feature>
<keyword evidence="6 9" id="KW-0479">Metal-binding</keyword>
<keyword evidence="4 9" id="KW-0808">Transferase</keyword>
<feature type="binding site" evidence="9">
    <location>
        <position position="910"/>
    </location>
    <ligand>
        <name>Zn(2+)</name>
        <dbReference type="ChEBI" id="CHEBI:29105"/>
        <label>2</label>
    </ligand>
</feature>
<keyword evidence="9" id="KW-0460">Magnesium</keyword>
<dbReference type="SMART" id="SM00663">
    <property type="entry name" value="RPOLA_N"/>
    <property type="match status" value="1"/>
</dbReference>
<dbReference type="InterPro" id="IPR007080">
    <property type="entry name" value="RNA_pol_Rpb1_1"/>
</dbReference>
<feature type="binding site" evidence="9">
    <location>
        <position position="1003"/>
    </location>
    <ligand>
        <name>Zn(2+)</name>
        <dbReference type="ChEBI" id="CHEBI:29105"/>
        <label>2</label>
    </ligand>
</feature>
<dbReference type="Gene3D" id="1.10.274.100">
    <property type="entry name" value="RNA polymerase Rpb1, domain 3"/>
    <property type="match status" value="1"/>
</dbReference>
<dbReference type="InterPro" id="IPR012754">
    <property type="entry name" value="DNA-dir_RpoC_beta_prime_bact"/>
</dbReference>
<keyword evidence="9" id="KW-0862">Zinc</keyword>
<feature type="domain" description="RNA polymerase N-terminal" evidence="13">
    <location>
        <begin position="269"/>
        <end position="548"/>
    </location>
</feature>
<dbReference type="Pfam" id="PF04983">
    <property type="entry name" value="RNA_pol_Rpb1_3"/>
    <property type="match status" value="1"/>
</dbReference>
<dbReference type="InterPro" id="IPR007081">
    <property type="entry name" value="RNA_pol_Rpb1_5"/>
</dbReference>
<reference evidence="14" key="1">
    <citation type="submission" date="2020-10" db="EMBL/GenBank/DDBJ databases">
        <authorList>
            <person name="Gilroy R."/>
        </authorList>
    </citation>
    <scope>NUCLEOTIDE SEQUENCE</scope>
    <source>
        <strain evidence="14">1748</strain>
    </source>
</reference>
<dbReference type="Pfam" id="PF05000">
    <property type="entry name" value="RNA_pol_Rpb1_4"/>
    <property type="match status" value="1"/>
</dbReference>
<reference evidence="14" key="2">
    <citation type="journal article" date="2021" name="PeerJ">
        <title>Extensive microbial diversity within the chicken gut microbiome revealed by metagenomics and culture.</title>
        <authorList>
            <person name="Gilroy R."/>
            <person name="Ravi A."/>
            <person name="Getino M."/>
            <person name="Pursley I."/>
            <person name="Horton D.L."/>
            <person name="Alikhan N.F."/>
            <person name="Baker D."/>
            <person name="Gharbi K."/>
            <person name="Hall N."/>
            <person name="Watson M."/>
            <person name="Adriaenssens E.M."/>
            <person name="Foster-Nyarko E."/>
            <person name="Jarju S."/>
            <person name="Secka A."/>
            <person name="Antonio M."/>
            <person name="Oren A."/>
            <person name="Chaudhuri R.R."/>
            <person name="La Ragione R."/>
            <person name="Hildebrand F."/>
            <person name="Pallen M.J."/>
        </authorList>
    </citation>
    <scope>NUCLEOTIDE SEQUENCE</scope>
    <source>
        <strain evidence="14">1748</strain>
    </source>
</reference>
<dbReference type="GO" id="GO:0000428">
    <property type="term" value="C:DNA-directed RNA polymerase complex"/>
    <property type="evidence" value="ECO:0007669"/>
    <property type="project" value="UniProtKB-KW"/>
</dbReference>
<dbReference type="PANTHER" id="PTHR19376:SF54">
    <property type="entry name" value="DNA-DIRECTED RNA POLYMERASE SUBUNIT BETA"/>
    <property type="match status" value="1"/>
</dbReference>
<dbReference type="Gene3D" id="4.10.860.120">
    <property type="entry name" value="RNA polymerase II, clamp domain"/>
    <property type="match status" value="1"/>
</dbReference>
<evidence type="ECO:0000256" key="7">
    <source>
        <dbReference type="ARBA" id="ARBA00023163"/>
    </source>
</evidence>
<dbReference type="Gene3D" id="1.10.1790.20">
    <property type="match status" value="1"/>
</dbReference>
<dbReference type="Gene3D" id="1.10.150.390">
    <property type="match status" value="1"/>
</dbReference>
<dbReference type="PANTHER" id="PTHR19376">
    <property type="entry name" value="DNA-DIRECTED RNA POLYMERASE"/>
    <property type="match status" value="1"/>
</dbReference>
<dbReference type="Pfam" id="PF00623">
    <property type="entry name" value="RNA_pol_Rpb1_2"/>
    <property type="match status" value="2"/>
</dbReference>
<dbReference type="CDD" id="cd02655">
    <property type="entry name" value="RNAP_beta'_C"/>
    <property type="match status" value="1"/>
</dbReference>
<name>A0A9D9D5I3_9BACL</name>
<feature type="binding site" evidence="9">
    <location>
        <position position="1006"/>
    </location>
    <ligand>
        <name>Zn(2+)</name>
        <dbReference type="ChEBI" id="CHEBI:29105"/>
        <label>2</label>
    </ligand>
</feature>
<evidence type="ECO:0000313" key="15">
    <source>
        <dbReference type="Proteomes" id="UP000823629"/>
    </source>
</evidence>
<dbReference type="Gene3D" id="1.10.132.30">
    <property type="match status" value="1"/>
</dbReference>
<feature type="binding site" evidence="9">
    <location>
        <position position="60"/>
    </location>
    <ligand>
        <name>Zn(2+)</name>
        <dbReference type="ChEBI" id="CHEBI:29105"/>
        <label>1</label>
    </ligand>
</feature>
<dbReference type="InterPro" id="IPR038120">
    <property type="entry name" value="Rpb1_funnel_sf"/>
</dbReference>
<comment type="similarity">
    <text evidence="2 9 10">Belongs to the RNA polymerase beta' chain family.</text>
</comment>
<keyword evidence="5 9" id="KW-0548">Nucleotidyltransferase</keyword>
<comment type="cofactor">
    <cofactor evidence="9">
        <name>Mg(2+)</name>
        <dbReference type="ChEBI" id="CHEBI:18420"/>
    </cofactor>
    <text evidence="9">Binds 1 Mg(2+) ion per subunit.</text>
</comment>
<keyword evidence="11" id="KW-0175">Coiled coil</keyword>
<dbReference type="GO" id="GO:0008270">
    <property type="term" value="F:zinc ion binding"/>
    <property type="evidence" value="ECO:0007669"/>
    <property type="project" value="UniProtKB-UniRule"/>
</dbReference>
<dbReference type="Gene3D" id="2.40.40.20">
    <property type="match status" value="1"/>
</dbReference>
<feature type="binding site" evidence="9">
    <location>
        <position position="498"/>
    </location>
    <ligand>
        <name>Mg(2+)</name>
        <dbReference type="ChEBI" id="CHEBI:18420"/>
    </ligand>
</feature>
<feature type="binding site" evidence="9">
    <location>
        <position position="75"/>
    </location>
    <ligand>
        <name>Zn(2+)</name>
        <dbReference type="ChEBI" id="CHEBI:29105"/>
        <label>1</label>
    </ligand>
</feature>
<dbReference type="InterPro" id="IPR007066">
    <property type="entry name" value="RNA_pol_Rpb1_3"/>
</dbReference>
<feature type="region of interest" description="Disordered" evidence="12">
    <location>
        <begin position="344"/>
        <end position="364"/>
    </location>
</feature>